<evidence type="ECO:0000256" key="1">
    <source>
        <dbReference type="SAM" id="Phobius"/>
    </source>
</evidence>
<dbReference type="Proteomes" id="UP000589351">
    <property type="component" value="Unassembled WGS sequence"/>
</dbReference>
<keyword evidence="1" id="KW-0472">Membrane</keyword>
<feature type="transmembrane region" description="Helical" evidence="1">
    <location>
        <begin position="20"/>
        <end position="37"/>
    </location>
</feature>
<evidence type="ECO:0000313" key="3">
    <source>
        <dbReference type="Proteomes" id="UP000589351"/>
    </source>
</evidence>
<protein>
    <submittedName>
        <fullName evidence="2">Uncharacterized protein</fullName>
    </submittedName>
</protein>
<accession>A0A6V7RN11</accession>
<comment type="caution">
    <text evidence="2">The sequence shown here is derived from an EMBL/GenBank/DDBJ whole genome shotgun (WGS) entry which is preliminary data.</text>
</comment>
<dbReference type="AlphaFoldDB" id="A0A6V7RN11"/>
<reference evidence="2 3" key="1">
    <citation type="submission" date="2020-07" db="EMBL/GenBank/DDBJ databases">
        <authorList>
            <person name="Criscuolo A."/>
        </authorList>
    </citation>
    <scope>NUCLEOTIDE SEQUENCE [LARGE SCALE GENOMIC DNA]</scope>
    <source>
        <strain evidence="2">CIP111649</strain>
    </source>
</reference>
<keyword evidence="1" id="KW-0812">Transmembrane</keyword>
<organism evidence="2 3">
    <name type="scientific">Jeotgalicoccus meleagridis</name>
    <dbReference type="NCBI Taxonomy" id="2759181"/>
    <lineage>
        <taxon>Bacteria</taxon>
        <taxon>Bacillati</taxon>
        <taxon>Bacillota</taxon>
        <taxon>Bacilli</taxon>
        <taxon>Bacillales</taxon>
        <taxon>Staphylococcaceae</taxon>
        <taxon>Jeotgalicoccus</taxon>
    </lineage>
</organism>
<sequence length="42" mass="4847">MEFLDLLILQNTSESPSFNWLAIIAGIIFLGIAIFMYRSLRK</sequence>
<keyword evidence="1" id="KW-1133">Transmembrane helix</keyword>
<name>A0A6V7RN11_9STAP</name>
<keyword evidence="3" id="KW-1185">Reference proteome</keyword>
<dbReference type="EMBL" id="CAJEWD010000008">
    <property type="protein sequence ID" value="CAD2078880.1"/>
    <property type="molecule type" value="Genomic_DNA"/>
</dbReference>
<proteinExistence type="predicted"/>
<gene>
    <name evidence="2" type="ORF">JEODO184_01515</name>
</gene>
<evidence type="ECO:0000313" key="2">
    <source>
        <dbReference type="EMBL" id="CAD2078880.1"/>
    </source>
</evidence>